<dbReference type="InterPro" id="IPR018060">
    <property type="entry name" value="HTH_AraC"/>
</dbReference>
<dbReference type="EMBL" id="AOFI03000001">
    <property type="protein sequence ID" value="KAF4326305.1"/>
    <property type="molecule type" value="Genomic_DNA"/>
</dbReference>
<dbReference type="InterPro" id="IPR001789">
    <property type="entry name" value="Sig_transdc_resp-reg_receiver"/>
</dbReference>
<dbReference type="SUPFAM" id="SSF53850">
    <property type="entry name" value="Periplasmic binding protein-like II"/>
    <property type="match status" value="1"/>
</dbReference>
<dbReference type="PROSITE" id="PS50110">
    <property type="entry name" value="RESPONSE_REGULATORY"/>
    <property type="match status" value="1"/>
</dbReference>
<name>A0A8J4SMQ2_9STRA</name>
<sequence>MYKLLIVDDEPLILEGIKRTLDWEMLGFRQIETSETYGDALTKAVEFTPDLAIFDVCIGKERGYNAIHRLNELRLPTTYIMMSGYGEFEYALEAIHCGVKDYLLKPIERTKLQALIERVIVENLNGTLEGRNLNHRDIDPVLEVRYDSLSKLTNRILLMVKVEYDQNLNLKVLAGRFRMNGTYLGQLFLKETKMKFSEYLMAYRMLLLARKIGITITYIKIGWQEYNDRINTLISTGTPFDIAFTMDYSSYVQRGAWLRLDSYLSSFGKDMYDAIDPVLWQGVRMEDGGIYGVPTNKELAVRMQWMYPETLVQKYDIDITKYNTLESLDPLFQMIKEKEPSYQLMEMDKDSQNFFAMYGYEYVLDKPLPLMVRSLDPDANVINIFETKEARQVLDTLRSYYVKGYINEDAALRESQNLKRKERVFWKAAGGGPLSENSWSKDRGYKVVAYPVTPPLITTESVRGGIMAINAKSAHPVESVKFLNVLNTDPEIRNLFNYGIEGVHYTLDKNGQVLLKSSGDSGNDPVSVVGYEGVQYTQGNWFILKTIGGTYPDPLDKWDQYRAANAEYVKSNLLGFTPNLTRMSIQVNLIKMVWEKYYPSLMTGSVDVDKVLPKFNEELKQAGLDEVRAEIQRQLDAWRVDHP</sequence>
<protein>
    <recommendedName>
        <fullName evidence="10">Response regulatory domain-containing protein</fullName>
    </recommendedName>
</protein>
<feature type="domain" description="HTH araC/xylS-type" evidence="6">
    <location>
        <begin position="154"/>
        <end position="205"/>
    </location>
</feature>
<evidence type="ECO:0000256" key="4">
    <source>
        <dbReference type="ARBA" id="ARBA00023125"/>
    </source>
</evidence>
<dbReference type="Gene3D" id="3.40.190.10">
    <property type="entry name" value="Periplasmic binding protein-like II"/>
    <property type="match status" value="2"/>
</dbReference>
<dbReference type="PANTHER" id="PTHR42713:SF3">
    <property type="entry name" value="TRANSCRIPTIONAL REGULATORY PROTEIN HPTR"/>
    <property type="match status" value="1"/>
</dbReference>
<dbReference type="CDD" id="cd17536">
    <property type="entry name" value="REC_YesN-like"/>
    <property type="match status" value="1"/>
</dbReference>
<dbReference type="SMART" id="SM00448">
    <property type="entry name" value="REC"/>
    <property type="match status" value="1"/>
</dbReference>
<dbReference type="GO" id="GO:0003700">
    <property type="term" value="F:DNA-binding transcription factor activity"/>
    <property type="evidence" value="ECO:0007669"/>
    <property type="project" value="InterPro"/>
</dbReference>
<keyword evidence="2 5" id="KW-0597">Phosphoprotein</keyword>
<organism evidence="8 9">
    <name type="scientific">Phytophthora kernoviae 00238/432</name>
    <dbReference type="NCBI Taxonomy" id="1284355"/>
    <lineage>
        <taxon>Eukaryota</taxon>
        <taxon>Sar</taxon>
        <taxon>Stramenopiles</taxon>
        <taxon>Oomycota</taxon>
        <taxon>Peronosporomycetes</taxon>
        <taxon>Peronosporales</taxon>
        <taxon>Peronosporaceae</taxon>
        <taxon>Phytophthora</taxon>
    </lineage>
</organism>
<evidence type="ECO:0000313" key="9">
    <source>
        <dbReference type="Proteomes" id="UP000702964"/>
    </source>
</evidence>
<evidence type="ECO:0000256" key="2">
    <source>
        <dbReference type="ARBA" id="ARBA00022553"/>
    </source>
</evidence>
<dbReference type="InterPro" id="IPR006059">
    <property type="entry name" value="SBP"/>
</dbReference>
<gene>
    <name evidence="8" type="ORF">G195_000146</name>
</gene>
<dbReference type="Pfam" id="PF13416">
    <property type="entry name" value="SBP_bac_8"/>
    <property type="match status" value="1"/>
</dbReference>
<dbReference type="GO" id="GO:0043565">
    <property type="term" value="F:sequence-specific DNA binding"/>
    <property type="evidence" value="ECO:0007669"/>
    <property type="project" value="InterPro"/>
</dbReference>
<reference evidence="8" key="1">
    <citation type="journal article" date="2015" name="Genom Data">
        <title>Draft genome sequences of Phytophthora kernoviae and Phytophthora ramorum lineage EU2 from Scotland.</title>
        <authorList>
            <person name="Sambles C."/>
            <person name="Schlenzig A."/>
            <person name="O'Neill P."/>
            <person name="Grant M."/>
            <person name="Studholme D.J."/>
        </authorList>
    </citation>
    <scope>NUCLEOTIDE SEQUENCE</scope>
    <source>
        <strain evidence="8">00238/432</strain>
    </source>
</reference>
<evidence type="ECO:0000256" key="5">
    <source>
        <dbReference type="PROSITE-ProRule" id="PRU00169"/>
    </source>
</evidence>
<keyword evidence="1" id="KW-0963">Cytoplasm</keyword>
<feature type="modified residue" description="4-aspartylphosphate" evidence="5">
    <location>
        <position position="55"/>
    </location>
</feature>
<dbReference type="PROSITE" id="PS01124">
    <property type="entry name" value="HTH_ARAC_FAMILY_2"/>
    <property type="match status" value="1"/>
</dbReference>
<comment type="caution">
    <text evidence="8">The sequence shown here is derived from an EMBL/GenBank/DDBJ whole genome shotgun (WGS) entry which is preliminary data.</text>
</comment>
<dbReference type="Gene3D" id="1.10.10.60">
    <property type="entry name" value="Homeodomain-like"/>
    <property type="match status" value="1"/>
</dbReference>
<dbReference type="Pfam" id="PF12010">
    <property type="entry name" value="DUF3502"/>
    <property type="match status" value="1"/>
</dbReference>
<dbReference type="Gene3D" id="3.40.50.2300">
    <property type="match status" value="1"/>
</dbReference>
<dbReference type="Pfam" id="PF00072">
    <property type="entry name" value="Response_reg"/>
    <property type="match status" value="1"/>
</dbReference>
<evidence type="ECO:0000256" key="3">
    <source>
        <dbReference type="ARBA" id="ARBA00023012"/>
    </source>
</evidence>
<dbReference type="AlphaFoldDB" id="A0A8J4SMQ2"/>
<feature type="domain" description="Response regulatory" evidence="7">
    <location>
        <begin position="3"/>
        <end position="120"/>
    </location>
</feature>
<dbReference type="InterPro" id="IPR051552">
    <property type="entry name" value="HptR"/>
</dbReference>
<keyword evidence="4" id="KW-0238">DNA-binding</keyword>
<proteinExistence type="predicted"/>
<evidence type="ECO:0000259" key="7">
    <source>
        <dbReference type="PROSITE" id="PS50110"/>
    </source>
</evidence>
<evidence type="ECO:0000259" key="6">
    <source>
        <dbReference type="PROSITE" id="PS01124"/>
    </source>
</evidence>
<accession>A0A8J4SMQ2</accession>
<evidence type="ECO:0000313" key="8">
    <source>
        <dbReference type="EMBL" id="KAF4326305.1"/>
    </source>
</evidence>
<evidence type="ECO:0000256" key="1">
    <source>
        <dbReference type="ARBA" id="ARBA00022490"/>
    </source>
</evidence>
<evidence type="ECO:0008006" key="10">
    <source>
        <dbReference type="Google" id="ProtNLM"/>
    </source>
</evidence>
<dbReference type="InterPro" id="IPR022627">
    <property type="entry name" value="DUF3502"/>
</dbReference>
<dbReference type="Proteomes" id="UP000702964">
    <property type="component" value="Unassembled WGS sequence"/>
</dbReference>
<keyword evidence="3" id="KW-0902">Two-component regulatory system</keyword>
<dbReference type="GO" id="GO:0000160">
    <property type="term" value="P:phosphorelay signal transduction system"/>
    <property type="evidence" value="ECO:0007669"/>
    <property type="project" value="UniProtKB-KW"/>
</dbReference>
<dbReference type="InterPro" id="IPR011006">
    <property type="entry name" value="CheY-like_superfamily"/>
</dbReference>
<dbReference type="SUPFAM" id="SSF52172">
    <property type="entry name" value="CheY-like"/>
    <property type="match status" value="1"/>
</dbReference>
<reference evidence="8" key="2">
    <citation type="submission" date="2020-02" db="EMBL/GenBank/DDBJ databases">
        <authorList>
            <person name="Studholme D.J."/>
        </authorList>
    </citation>
    <scope>NUCLEOTIDE SEQUENCE</scope>
    <source>
        <strain evidence="8">00238/432</strain>
    </source>
</reference>
<dbReference type="PANTHER" id="PTHR42713">
    <property type="entry name" value="HISTIDINE KINASE-RELATED"/>
    <property type="match status" value="1"/>
</dbReference>